<reference evidence="1 2" key="1">
    <citation type="journal article" date="2022" name="Nat. Genet.">
        <title>Improved pea reference genome and pan-genome highlight genomic features and evolutionary characteristics.</title>
        <authorList>
            <person name="Yang T."/>
            <person name="Liu R."/>
            <person name="Luo Y."/>
            <person name="Hu S."/>
            <person name="Wang D."/>
            <person name="Wang C."/>
            <person name="Pandey M.K."/>
            <person name="Ge S."/>
            <person name="Xu Q."/>
            <person name="Li N."/>
            <person name="Li G."/>
            <person name="Huang Y."/>
            <person name="Saxena R.K."/>
            <person name="Ji Y."/>
            <person name="Li M."/>
            <person name="Yan X."/>
            <person name="He Y."/>
            <person name="Liu Y."/>
            <person name="Wang X."/>
            <person name="Xiang C."/>
            <person name="Varshney R.K."/>
            <person name="Ding H."/>
            <person name="Gao S."/>
            <person name="Zong X."/>
        </authorList>
    </citation>
    <scope>NUCLEOTIDE SEQUENCE [LARGE SCALE GENOMIC DNA]</scope>
    <source>
        <strain evidence="1 2">cv. Zhongwan 6</strain>
    </source>
</reference>
<proteinExistence type="predicted"/>
<gene>
    <name evidence="1" type="ORF">KIW84_045665</name>
</gene>
<accession>A0A9D4XJP3</accession>
<comment type="caution">
    <text evidence="1">The sequence shown here is derived from an EMBL/GenBank/DDBJ whole genome shotgun (WGS) entry which is preliminary data.</text>
</comment>
<dbReference type="Proteomes" id="UP001058974">
    <property type="component" value="Chromosome 4"/>
</dbReference>
<dbReference type="EMBL" id="JAMSHJ010000004">
    <property type="protein sequence ID" value="KAI5422294.1"/>
    <property type="molecule type" value="Genomic_DNA"/>
</dbReference>
<keyword evidence="2" id="KW-1185">Reference proteome</keyword>
<protein>
    <submittedName>
        <fullName evidence="1">Uncharacterized protein</fullName>
    </submittedName>
</protein>
<organism evidence="1 2">
    <name type="scientific">Pisum sativum</name>
    <name type="common">Garden pea</name>
    <name type="synonym">Lathyrus oleraceus</name>
    <dbReference type="NCBI Taxonomy" id="3888"/>
    <lineage>
        <taxon>Eukaryota</taxon>
        <taxon>Viridiplantae</taxon>
        <taxon>Streptophyta</taxon>
        <taxon>Embryophyta</taxon>
        <taxon>Tracheophyta</taxon>
        <taxon>Spermatophyta</taxon>
        <taxon>Magnoliopsida</taxon>
        <taxon>eudicotyledons</taxon>
        <taxon>Gunneridae</taxon>
        <taxon>Pentapetalae</taxon>
        <taxon>rosids</taxon>
        <taxon>fabids</taxon>
        <taxon>Fabales</taxon>
        <taxon>Fabaceae</taxon>
        <taxon>Papilionoideae</taxon>
        <taxon>50 kb inversion clade</taxon>
        <taxon>NPAAA clade</taxon>
        <taxon>Hologalegina</taxon>
        <taxon>IRL clade</taxon>
        <taxon>Fabeae</taxon>
        <taxon>Lathyrus</taxon>
    </lineage>
</organism>
<sequence>MVNDEGELVHYDFYVDVEPVNVAKALKDSIWMKVMNEELKSIEVNHTWSLVKLPQGKKEIDVKRVGYWSRKQEQMAYVSDGCEM</sequence>
<evidence type="ECO:0000313" key="1">
    <source>
        <dbReference type="EMBL" id="KAI5422294.1"/>
    </source>
</evidence>
<evidence type="ECO:0000313" key="2">
    <source>
        <dbReference type="Proteomes" id="UP001058974"/>
    </source>
</evidence>
<dbReference type="AlphaFoldDB" id="A0A9D4XJP3"/>
<name>A0A9D4XJP3_PEA</name>
<dbReference type="Gramene" id="Psat04G0566500-T1">
    <property type="protein sequence ID" value="KAI5422294.1"/>
    <property type="gene ID" value="KIW84_045665"/>
</dbReference>